<dbReference type="EMBL" id="MH324880">
    <property type="protein sequence ID" value="QBB72979.1"/>
    <property type="molecule type" value="mRNA"/>
</dbReference>
<evidence type="ECO:0000256" key="6">
    <source>
        <dbReference type="ARBA" id="ARBA00022989"/>
    </source>
</evidence>
<evidence type="ECO:0000256" key="4">
    <source>
        <dbReference type="ARBA" id="ARBA00022692"/>
    </source>
</evidence>
<sequence>MLKDDIKRCFIPIKIYLEALCCWPYNRSAFIKFCAWFIFSNMLIAEIFHAAYVVTNIDDVGGAVGASATVITSFEALVRMYILLTKQDFIKEILLKVSKQFWPFQAISNVDTRNQLRSGVILSISLPFIYLTCATISTGGYVFMSLRSYQLVYISVFPFDWSKRFVYEIIYFWQYIINWYNIFMINVFDCFFVSIVAICTAQFVILQEALRVIFDEKSRRQRRIIFGMKGGYMTNREVLLKCLEQHKMLLSICTDLETALQRATLIQLAVSVNASCSACLMMTIDYSQAAKMLSFGIAHLIQLFYYCDVCQKLSTESEQLGDAIYESSWHLEYDRDIRRTLILMMQRSQRKVQMTAVGVMALNLSTFVRCFSC</sequence>
<dbReference type="AlphaFoldDB" id="A0A411HRC4"/>
<organism evidence="11">
    <name type="scientific">Protaetia brevitarsis</name>
    <name type="common">White-spotted flower chafer beetle</name>
    <name type="synonym">Liocola brevitarsis</name>
    <dbReference type="NCBI Taxonomy" id="348688"/>
    <lineage>
        <taxon>Eukaryota</taxon>
        <taxon>Metazoa</taxon>
        <taxon>Ecdysozoa</taxon>
        <taxon>Arthropoda</taxon>
        <taxon>Hexapoda</taxon>
        <taxon>Insecta</taxon>
        <taxon>Pterygota</taxon>
        <taxon>Neoptera</taxon>
        <taxon>Endopterygota</taxon>
        <taxon>Coleoptera</taxon>
        <taxon>Polyphaga</taxon>
        <taxon>Scarabaeiformia</taxon>
        <taxon>Scarabaeidae</taxon>
        <taxon>Cetoniinae</taxon>
        <taxon>Protaetia</taxon>
        <taxon>Liocola</taxon>
    </lineage>
</organism>
<evidence type="ECO:0000256" key="8">
    <source>
        <dbReference type="ARBA" id="ARBA00023170"/>
    </source>
</evidence>
<comment type="similarity">
    <text evidence="10">Belongs to the insect chemoreceptor superfamily. Heteromeric odorant receptor channel (TC 1.A.69) family.</text>
</comment>
<keyword evidence="6 10" id="KW-1133">Transmembrane helix</keyword>
<proteinExistence type="evidence at transcript level"/>
<keyword evidence="3 10" id="KW-0716">Sensory transduction</keyword>
<evidence type="ECO:0000256" key="2">
    <source>
        <dbReference type="ARBA" id="ARBA00022475"/>
    </source>
</evidence>
<feature type="transmembrane region" description="Helical" evidence="10">
    <location>
        <begin position="120"/>
        <end position="144"/>
    </location>
</feature>
<keyword evidence="4 10" id="KW-0812">Transmembrane</keyword>
<dbReference type="GO" id="GO:0007165">
    <property type="term" value="P:signal transduction"/>
    <property type="evidence" value="ECO:0007669"/>
    <property type="project" value="UniProtKB-KW"/>
</dbReference>
<dbReference type="PANTHER" id="PTHR21137">
    <property type="entry name" value="ODORANT RECEPTOR"/>
    <property type="match status" value="1"/>
</dbReference>
<reference evidence="11" key="1">
    <citation type="submission" date="2018-05" db="EMBL/GenBank/DDBJ databases">
        <title>Identification and expression analysis of candidate chemosensory receptors in the white-spotted flower chafer, Protaetia brevitarsis.</title>
        <authorList>
            <person name="Zhang T."/>
        </authorList>
    </citation>
    <scope>NUCLEOTIDE SEQUENCE</scope>
</reference>
<dbReference type="GO" id="GO:0004984">
    <property type="term" value="F:olfactory receptor activity"/>
    <property type="evidence" value="ECO:0007669"/>
    <property type="project" value="InterPro"/>
</dbReference>
<feature type="transmembrane region" description="Helical" evidence="10">
    <location>
        <begin position="33"/>
        <end position="54"/>
    </location>
</feature>
<dbReference type="PANTHER" id="PTHR21137:SF35">
    <property type="entry name" value="ODORANT RECEPTOR 19A-RELATED"/>
    <property type="match status" value="1"/>
</dbReference>
<evidence type="ECO:0000313" key="11">
    <source>
        <dbReference type="EMBL" id="QBB72979.1"/>
    </source>
</evidence>
<keyword evidence="5 10" id="KW-0552">Olfaction</keyword>
<dbReference type="Pfam" id="PF02949">
    <property type="entry name" value="7tm_6"/>
    <property type="match status" value="1"/>
</dbReference>
<dbReference type="InterPro" id="IPR004117">
    <property type="entry name" value="7tm6_olfct_rcpt"/>
</dbReference>
<gene>
    <name evidence="11" type="primary">OR47</name>
</gene>
<keyword evidence="7 10" id="KW-0472">Membrane</keyword>
<comment type="subcellular location">
    <subcellularLocation>
        <location evidence="1 10">Cell membrane</location>
        <topology evidence="1 10">Multi-pass membrane protein</topology>
    </subcellularLocation>
</comment>
<accession>A0A411HRC4</accession>
<evidence type="ECO:0000256" key="7">
    <source>
        <dbReference type="ARBA" id="ARBA00023136"/>
    </source>
</evidence>
<evidence type="ECO:0000256" key="9">
    <source>
        <dbReference type="ARBA" id="ARBA00023224"/>
    </source>
</evidence>
<evidence type="ECO:0000256" key="3">
    <source>
        <dbReference type="ARBA" id="ARBA00022606"/>
    </source>
</evidence>
<evidence type="ECO:0000256" key="1">
    <source>
        <dbReference type="ARBA" id="ARBA00004651"/>
    </source>
</evidence>
<dbReference type="GO" id="GO:0005549">
    <property type="term" value="F:odorant binding"/>
    <property type="evidence" value="ECO:0007669"/>
    <property type="project" value="InterPro"/>
</dbReference>
<name>A0A411HRC4_PROBE</name>
<keyword evidence="9 10" id="KW-0807">Transducer</keyword>
<keyword evidence="2" id="KW-1003">Cell membrane</keyword>
<evidence type="ECO:0000256" key="10">
    <source>
        <dbReference type="RuleBase" id="RU351113"/>
    </source>
</evidence>
<feature type="transmembrane region" description="Helical" evidence="10">
    <location>
        <begin position="165"/>
        <end position="185"/>
    </location>
</feature>
<keyword evidence="8 10" id="KW-0675">Receptor</keyword>
<comment type="caution">
    <text evidence="10">Lacks conserved residue(s) required for the propagation of feature annotation.</text>
</comment>
<feature type="transmembrane region" description="Helical" evidence="10">
    <location>
        <begin position="191"/>
        <end position="214"/>
    </location>
</feature>
<evidence type="ECO:0000256" key="5">
    <source>
        <dbReference type="ARBA" id="ARBA00022725"/>
    </source>
</evidence>
<protein>
    <recommendedName>
        <fullName evidence="10">Odorant receptor</fullName>
    </recommendedName>
</protein>
<dbReference type="GO" id="GO:0005886">
    <property type="term" value="C:plasma membrane"/>
    <property type="evidence" value="ECO:0007669"/>
    <property type="project" value="UniProtKB-SubCell"/>
</dbReference>